<comment type="caution">
    <text evidence="1">The sequence shown here is derived from an EMBL/GenBank/DDBJ whole genome shotgun (WGS) entry which is preliminary data.</text>
</comment>
<dbReference type="RefSeq" id="WP_063222559.1">
    <property type="nucleotide sequence ID" value="NZ_LJKA01000036.1"/>
</dbReference>
<reference evidence="1 2" key="1">
    <citation type="submission" date="2015-09" db="EMBL/GenBank/DDBJ databases">
        <title>Bacillus cereus food isolates.</title>
        <authorList>
            <person name="Boekhorst J."/>
        </authorList>
    </citation>
    <scope>NUCLEOTIDE SEQUENCE [LARGE SCALE GENOMIC DNA]</scope>
    <source>
        <strain evidence="1 2">B4082</strain>
    </source>
</reference>
<evidence type="ECO:0008006" key="3">
    <source>
        <dbReference type="Google" id="ProtNLM"/>
    </source>
</evidence>
<protein>
    <recommendedName>
        <fullName evidence="3">Phage protein</fullName>
    </recommendedName>
</protein>
<dbReference type="EMBL" id="LJKA01000036">
    <property type="protein sequence ID" value="KZD36475.1"/>
    <property type="molecule type" value="Genomic_DNA"/>
</dbReference>
<sequence length="138" mass="16268">MRFEIDKKEYELKLTFGNIYELNKKYEGGSNEVVMACMQGDLELFVDAIYFGLMHTKEGFTRDKVMENIEKQFEEGKISQEFIEALLNEVVAESTFYQKTTKKLRQQMKKQYLAKNPEAAENPEMMEMVEEMFGKVEE</sequence>
<dbReference type="Proteomes" id="UP000076501">
    <property type="component" value="Unassembled WGS sequence"/>
</dbReference>
<gene>
    <name evidence="1" type="ORF">B4082_2292</name>
</gene>
<accession>A0A164FS32</accession>
<dbReference type="Pfam" id="PF12363">
    <property type="entry name" value="Phage_TAC_12"/>
    <property type="match status" value="1"/>
</dbReference>
<proteinExistence type="predicted"/>
<dbReference type="InterPro" id="IPR024410">
    <property type="entry name" value="Phage_TAC_12"/>
</dbReference>
<name>A0A164FS32_BACCE</name>
<dbReference type="AlphaFoldDB" id="A0A164FS32"/>
<dbReference type="PATRIC" id="fig|1396.539.peg.3427"/>
<organism evidence="1 2">
    <name type="scientific">Bacillus cereus</name>
    <dbReference type="NCBI Taxonomy" id="1396"/>
    <lineage>
        <taxon>Bacteria</taxon>
        <taxon>Bacillati</taxon>
        <taxon>Bacillota</taxon>
        <taxon>Bacilli</taxon>
        <taxon>Bacillales</taxon>
        <taxon>Bacillaceae</taxon>
        <taxon>Bacillus</taxon>
        <taxon>Bacillus cereus group</taxon>
    </lineage>
</organism>
<evidence type="ECO:0000313" key="1">
    <source>
        <dbReference type="EMBL" id="KZD36475.1"/>
    </source>
</evidence>
<evidence type="ECO:0000313" key="2">
    <source>
        <dbReference type="Proteomes" id="UP000076501"/>
    </source>
</evidence>